<dbReference type="InterPro" id="IPR035979">
    <property type="entry name" value="RBD_domain_sf"/>
</dbReference>
<dbReference type="EMBL" id="CAJZBQ010000054">
    <property type="protein sequence ID" value="CAG9332444.1"/>
    <property type="molecule type" value="Genomic_DNA"/>
</dbReference>
<dbReference type="SMART" id="SM00360">
    <property type="entry name" value="RRM"/>
    <property type="match status" value="1"/>
</dbReference>
<dbReference type="Proteomes" id="UP001162131">
    <property type="component" value="Unassembled WGS sequence"/>
</dbReference>
<dbReference type="AlphaFoldDB" id="A0AAU9K9Z2"/>
<keyword evidence="1" id="KW-0694">RNA-binding</keyword>
<gene>
    <name evidence="4" type="ORF">BSTOLATCC_MIC55890</name>
</gene>
<dbReference type="InterPro" id="IPR000504">
    <property type="entry name" value="RRM_dom"/>
</dbReference>
<comment type="caution">
    <text evidence="4">The sequence shown here is derived from an EMBL/GenBank/DDBJ whole genome shotgun (WGS) entry which is preliminary data.</text>
</comment>
<keyword evidence="5" id="KW-1185">Reference proteome</keyword>
<organism evidence="4 5">
    <name type="scientific">Blepharisma stoltei</name>
    <dbReference type="NCBI Taxonomy" id="1481888"/>
    <lineage>
        <taxon>Eukaryota</taxon>
        <taxon>Sar</taxon>
        <taxon>Alveolata</taxon>
        <taxon>Ciliophora</taxon>
        <taxon>Postciliodesmatophora</taxon>
        <taxon>Heterotrichea</taxon>
        <taxon>Heterotrichida</taxon>
        <taxon>Blepharismidae</taxon>
        <taxon>Blepharisma</taxon>
    </lineage>
</organism>
<name>A0AAU9K9Z2_9CILI</name>
<dbReference type="InterPro" id="IPR012677">
    <property type="entry name" value="Nucleotide-bd_a/b_plait_sf"/>
</dbReference>
<dbReference type="Gene3D" id="3.30.70.330">
    <property type="match status" value="1"/>
</dbReference>
<dbReference type="GO" id="GO:0003723">
    <property type="term" value="F:RNA binding"/>
    <property type="evidence" value="ECO:0007669"/>
    <property type="project" value="UniProtKB-UniRule"/>
</dbReference>
<reference evidence="4" key="1">
    <citation type="submission" date="2021-09" db="EMBL/GenBank/DDBJ databases">
        <authorList>
            <consortium name="AG Swart"/>
            <person name="Singh M."/>
            <person name="Singh A."/>
            <person name="Seah K."/>
            <person name="Emmerich C."/>
        </authorList>
    </citation>
    <scope>NUCLEOTIDE SEQUENCE</scope>
    <source>
        <strain evidence="4">ATCC30299</strain>
    </source>
</reference>
<evidence type="ECO:0000256" key="1">
    <source>
        <dbReference type="PROSITE-ProRule" id="PRU00176"/>
    </source>
</evidence>
<evidence type="ECO:0000313" key="4">
    <source>
        <dbReference type="EMBL" id="CAG9332444.1"/>
    </source>
</evidence>
<dbReference type="PROSITE" id="PS50102">
    <property type="entry name" value="RRM"/>
    <property type="match status" value="1"/>
</dbReference>
<protein>
    <recommendedName>
        <fullName evidence="3">RRM domain-containing protein</fullName>
    </recommendedName>
</protein>
<dbReference type="Pfam" id="PF00076">
    <property type="entry name" value="RRM_1"/>
    <property type="match status" value="1"/>
</dbReference>
<feature type="compositionally biased region" description="Polar residues" evidence="2">
    <location>
        <begin position="9"/>
        <end position="23"/>
    </location>
</feature>
<evidence type="ECO:0000256" key="2">
    <source>
        <dbReference type="SAM" id="MobiDB-lite"/>
    </source>
</evidence>
<evidence type="ECO:0000313" key="5">
    <source>
        <dbReference type="Proteomes" id="UP001162131"/>
    </source>
</evidence>
<feature type="domain" description="RRM" evidence="3">
    <location>
        <begin position="35"/>
        <end position="108"/>
    </location>
</feature>
<evidence type="ECO:0000259" key="3">
    <source>
        <dbReference type="PROSITE" id="PS50102"/>
    </source>
</evidence>
<sequence>MMDIDEPESTNAASRGPENNKNSSGDDRFIDASGCTLFVQWLTKLYSSEEALFGYFTNFGEISEIKLLSEHSCAFVRFSSRIYADKAISFLSNLKSKGENSVLNWIKVGPTFDIKQHILQSNNSFSKREEIADDLSKKDSFMRKLDAVELNLEYAAFHCSQYYEFT</sequence>
<dbReference type="SUPFAM" id="SSF54928">
    <property type="entry name" value="RNA-binding domain, RBD"/>
    <property type="match status" value="1"/>
</dbReference>
<feature type="region of interest" description="Disordered" evidence="2">
    <location>
        <begin position="1"/>
        <end position="27"/>
    </location>
</feature>
<proteinExistence type="predicted"/>
<accession>A0AAU9K9Z2</accession>